<dbReference type="InterPro" id="IPR050067">
    <property type="entry name" value="IPM_dehydratase_rel_enz"/>
</dbReference>
<keyword evidence="7" id="KW-0004">4Fe-4S</keyword>
<evidence type="ECO:0000256" key="7">
    <source>
        <dbReference type="ARBA" id="ARBA00022485"/>
    </source>
</evidence>
<dbReference type="Proteomes" id="UP000722459">
    <property type="component" value="Unassembled WGS sequence"/>
</dbReference>
<dbReference type="CDD" id="cd01583">
    <property type="entry name" value="IPMI"/>
    <property type="match status" value="1"/>
</dbReference>
<dbReference type="GO" id="GO:0051539">
    <property type="term" value="F:4 iron, 4 sulfur cluster binding"/>
    <property type="evidence" value="ECO:0007669"/>
    <property type="project" value="UniProtKB-KW"/>
</dbReference>
<comment type="catalytic activity">
    <reaction evidence="1">
        <text>(2R,3S)-3-isopropylmalate = (2S)-2-isopropylmalate</text>
        <dbReference type="Rhea" id="RHEA:32287"/>
        <dbReference type="ChEBI" id="CHEBI:1178"/>
        <dbReference type="ChEBI" id="CHEBI:35121"/>
        <dbReference type="EC" id="4.2.1.33"/>
    </reaction>
</comment>
<protein>
    <recommendedName>
        <fullName evidence="5">3-isopropylmalate dehydratase</fullName>
        <ecNumber evidence="5">4.2.1.33</ecNumber>
    </recommendedName>
</protein>
<keyword evidence="12 16" id="KW-0456">Lyase</keyword>
<dbReference type="EMBL" id="JABJNZ010000039">
    <property type="protein sequence ID" value="MBT4870510.1"/>
    <property type="molecule type" value="Genomic_DNA"/>
</dbReference>
<dbReference type="InterPro" id="IPR036008">
    <property type="entry name" value="Aconitase_4Fe-4S_dom"/>
</dbReference>
<evidence type="ECO:0000313" key="16">
    <source>
        <dbReference type="EMBL" id="MBT4870510.1"/>
    </source>
</evidence>
<evidence type="ECO:0000259" key="15">
    <source>
        <dbReference type="Pfam" id="PF00330"/>
    </source>
</evidence>
<evidence type="ECO:0000256" key="5">
    <source>
        <dbReference type="ARBA" id="ARBA00011998"/>
    </source>
</evidence>
<dbReference type="PROSITE" id="PS01244">
    <property type="entry name" value="ACONITASE_2"/>
    <property type="match status" value="1"/>
</dbReference>
<dbReference type="InterPro" id="IPR033941">
    <property type="entry name" value="IPMI_cat"/>
</dbReference>
<accession>A0A8T5GFB6</accession>
<dbReference type="GO" id="GO:0009098">
    <property type="term" value="P:L-leucine biosynthetic process"/>
    <property type="evidence" value="ECO:0007669"/>
    <property type="project" value="UniProtKB-KW"/>
</dbReference>
<evidence type="ECO:0000256" key="10">
    <source>
        <dbReference type="ARBA" id="ARBA00023004"/>
    </source>
</evidence>
<feature type="compositionally biased region" description="Polar residues" evidence="14">
    <location>
        <begin position="421"/>
        <end position="437"/>
    </location>
</feature>
<dbReference type="NCBIfam" id="TIGR00170">
    <property type="entry name" value="leuC"/>
    <property type="match status" value="1"/>
</dbReference>
<evidence type="ECO:0000256" key="12">
    <source>
        <dbReference type="ARBA" id="ARBA00023239"/>
    </source>
</evidence>
<evidence type="ECO:0000256" key="14">
    <source>
        <dbReference type="SAM" id="MobiDB-lite"/>
    </source>
</evidence>
<comment type="pathway">
    <text evidence="4">Amino-acid biosynthesis; L-leucine biosynthesis; L-leucine from 3-methyl-2-oxobutanoate: step 2/4.</text>
</comment>
<evidence type="ECO:0000256" key="8">
    <source>
        <dbReference type="ARBA" id="ARBA00022605"/>
    </source>
</evidence>
<dbReference type="InterPro" id="IPR018136">
    <property type="entry name" value="Aconitase_4Fe-4S_BS"/>
</dbReference>
<dbReference type="PANTHER" id="PTHR43822:SF9">
    <property type="entry name" value="3-ISOPROPYLMALATE DEHYDRATASE"/>
    <property type="match status" value="1"/>
</dbReference>
<evidence type="ECO:0000256" key="13">
    <source>
        <dbReference type="ARBA" id="ARBA00023304"/>
    </source>
</evidence>
<dbReference type="GO" id="GO:0046872">
    <property type="term" value="F:metal ion binding"/>
    <property type="evidence" value="ECO:0007669"/>
    <property type="project" value="UniProtKB-KW"/>
</dbReference>
<keyword evidence="11" id="KW-0411">Iron-sulfur</keyword>
<dbReference type="SUPFAM" id="SSF53732">
    <property type="entry name" value="Aconitase iron-sulfur domain"/>
    <property type="match status" value="1"/>
</dbReference>
<name>A0A8T5GFB6_9ARCH</name>
<keyword evidence="6" id="KW-0432">Leucine biosynthesis</keyword>
<evidence type="ECO:0000256" key="6">
    <source>
        <dbReference type="ARBA" id="ARBA00022430"/>
    </source>
</evidence>
<comment type="caution">
    <text evidence="16">The sequence shown here is derived from an EMBL/GenBank/DDBJ whole genome shotgun (WGS) entry which is preliminary data.</text>
</comment>
<feature type="domain" description="Aconitase/3-isopropylmalate dehydratase large subunit alpha/beta/alpha" evidence="15">
    <location>
        <begin position="8"/>
        <end position="454"/>
    </location>
</feature>
<dbReference type="Pfam" id="PF00330">
    <property type="entry name" value="Aconitase"/>
    <property type="match status" value="1"/>
</dbReference>
<organism evidence="16 17">
    <name type="scientific">Candidatus Iainarchaeum sp</name>
    <dbReference type="NCBI Taxonomy" id="3101447"/>
    <lineage>
        <taxon>Archaea</taxon>
        <taxon>Candidatus Iainarchaeota</taxon>
        <taxon>Candidatus Iainarchaeia</taxon>
        <taxon>Candidatus Iainarchaeales</taxon>
        <taxon>Candidatus Iainarchaeaceae</taxon>
        <taxon>Candidatus Iainarchaeum</taxon>
    </lineage>
</organism>
<evidence type="ECO:0000256" key="4">
    <source>
        <dbReference type="ARBA" id="ARBA00004729"/>
    </source>
</evidence>
<evidence type="ECO:0000256" key="1">
    <source>
        <dbReference type="ARBA" id="ARBA00000491"/>
    </source>
</evidence>
<reference evidence="16" key="1">
    <citation type="journal article" date="2021" name="ISME J.">
        <title>Mercury methylation by metabolically versatile and cosmopolitan marine bacteria.</title>
        <authorList>
            <person name="Lin H."/>
            <person name="Ascher D.B."/>
            <person name="Myung Y."/>
            <person name="Lamborg C.H."/>
            <person name="Hallam S.J."/>
            <person name="Gionfriddo C.M."/>
            <person name="Holt K.E."/>
            <person name="Moreau J.W."/>
        </authorList>
    </citation>
    <scope>NUCLEOTIDE SEQUENCE</scope>
    <source>
        <strain evidence="16">SI075_bin30</strain>
    </source>
</reference>
<proteinExistence type="predicted"/>
<dbReference type="Gene3D" id="3.30.499.10">
    <property type="entry name" value="Aconitase, domain 3"/>
    <property type="match status" value="2"/>
</dbReference>
<dbReference type="GO" id="GO:0003861">
    <property type="term" value="F:3-isopropylmalate dehydratase activity"/>
    <property type="evidence" value="ECO:0007669"/>
    <property type="project" value="UniProtKB-EC"/>
</dbReference>
<dbReference type="EC" id="4.2.1.33" evidence="5"/>
<feature type="region of interest" description="Disordered" evidence="14">
    <location>
        <begin position="417"/>
        <end position="444"/>
    </location>
</feature>
<dbReference type="AlphaFoldDB" id="A0A8T5GFB6"/>
<comment type="cofactor">
    <cofactor evidence="2">
        <name>[4Fe-4S] cluster</name>
        <dbReference type="ChEBI" id="CHEBI:49883"/>
    </cofactor>
</comment>
<gene>
    <name evidence="16" type="primary">leuC</name>
    <name evidence="16" type="ORF">HON47_02970</name>
</gene>
<dbReference type="InterPro" id="IPR015931">
    <property type="entry name" value="Acnase/IPM_dHydase_lsu_aba_1/3"/>
</dbReference>
<keyword evidence="8" id="KW-0028">Amino-acid biosynthesis</keyword>
<evidence type="ECO:0000256" key="11">
    <source>
        <dbReference type="ARBA" id="ARBA00023014"/>
    </source>
</evidence>
<dbReference type="InterPro" id="IPR004430">
    <property type="entry name" value="3-IsopropMal_deHydase_lsu"/>
</dbReference>
<keyword evidence="13" id="KW-0100">Branched-chain amino acid biosynthesis</keyword>
<dbReference type="PANTHER" id="PTHR43822">
    <property type="entry name" value="HOMOACONITASE, MITOCHONDRIAL-RELATED"/>
    <property type="match status" value="1"/>
</dbReference>
<dbReference type="InterPro" id="IPR001030">
    <property type="entry name" value="Acoase/IPM_deHydtase_lsu_aba"/>
</dbReference>
<evidence type="ECO:0000256" key="2">
    <source>
        <dbReference type="ARBA" id="ARBA00001966"/>
    </source>
</evidence>
<evidence type="ECO:0000313" key="17">
    <source>
        <dbReference type="Proteomes" id="UP000722459"/>
    </source>
</evidence>
<dbReference type="PROSITE" id="PS00450">
    <property type="entry name" value="ACONITASE_1"/>
    <property type="match status" value="1"/>
</dbReference>
<comment type="function">
    <text evidence="3">Catalyzes the isomerization between 2-isopropylmalate and 3-isopropylmalate, via the formation of 2-isopropylmaleate.</text>
</comment>
<dbReference type="NCBIfam" id="NF004016">
    <property type="entry name" value="PRK05478.1"/>
    <property type="match status" value="1"/>
</dbReference>
<evidence type="ECO:0000256" key="3">
    <source>
        <dbReference type="ARBA" id="ARBA00002695"/>
    </source>
</evidence>
<evidence type="ECO:0000256" key="9">
    <source>
        <dbReference type="ARBA" id="ARBA00022723"/>
    </source>
</evidence>
<keyword evidence="9" id="KW-0479">Metal-binding</keyword>
<dbReference type="NCBIfam" id="NF009116">
    <property type="entry name" value="PRK12466.1"/>
    <property type="match status" value="1"/>
</dbReference>
<sequence length="474" mass="51858">MSKGTLYDKVWKQHIVGTLPTGQIQIYVGRHLMHEVTSPQAFEMLRERNLNVAHAELTTAVTDHVIPTIDASRPFKDEQAETMMNQLETNTKEFGIPYCAVASGNQGVCHVTFPEQGIIWPGQLIVCGDSHTCTYGAFGALAFGIGTTQVSHVLATETMAMDKLKVRKININGELGVGVTAKDVALHIIRVLGVQGGVGYAYEFTGEVIRNFSMEERMTLCNLAVEGGARSGYINPDHVTFNYLKGKEKSPKDFERAVEYWKSIASEKDAKYDNVVEIDVSMLEPMVTWGVNPEQGVSVTEPIPPLELFEDKAKEEAEDALLYMGLEEGVDIVGQKVDVVFIGSCTNGRLSDLEAVAKILKGKKVSVRTLVVPGSEAVKEAAEKFGLDKIFIEAGAEWRLPGCSMCLAMNPDKLVGEERSASTSNRNFKGRQGSPTGRTHLMSPYTAAATAIEGKIADPRKYLPSEETKEGDFE</sequence>
<keyword evidence="10" id="KW-0408">Iron</keyword>
<dbReference type="PRINTS" id="PR00415">
    <property type="entry name" value="ACONITASE"/>
</dbReference>